<reference evidence="3" key="1">
    <citation type="submission" date="2020-10" db="EMBL/GenBank/DDBJ databases">
        <authorList>
            <person name="Gilroy R."/>
        </authorList>
    </citation>
    <scope>NUCLEOTIDE SEQUENCE</scope>
    <source>
        <strain evidence="3">15467</strain>
    </source>
</reference>
<accession>A0A9D9DK70</accession>
<dbReference type="Gene3D" id="3.30.10.20">
    <property type="match status" value="2"/>
</dbReference>
<dbReference type="CDD" id="cd06577">
    <property type="entry name" value="PASTA_pknB"/>
    <property type="match status" value="2"/>
</dbReference>
<feature type="domain" description="PASTA" evidence="2">
    <location>
        <begin position="122"/>
        <end position="192"/>
    </location>
</feature>
<gene>
    <name evidence="3" type="ORF">IAC68_02110</name>
</gene>
<keyword evidence="1" id="KW-0472">Membrane</keyword>
<evidence type="ECO:0000259" key="2">
    <source>
        <dbReference type="PROSITE" id="PS51178"/>
    </source>
</evidence>
<protein>
    <submittedName>
        <fullName evidence="3">PASTA domain-containing protein</fullName>
    </submittedName>
</protein>
<dbReference type="Pfam" id="PF03793">
    <property type="entry name" value="PASTA"/>
    <property type="match status" value="2"/>
</dbReference>
<dbReference type="PROSITE" id="PS51178">
    <property type="entry name" value="PASTA"/>
    <property type="match status" value="2"/>
</dbReference>
<dbReference type="InterPro" id="IPR005543">
    <property type="entry name" value="PASTA_dom"/>
</dbReference>
<keyword evidence="1" id="KW-1133">Transmembrane helix</keyword>
<dbReference type="Proteomes" id="UP000823635">
    <property type="component" value="Unassembled WGS sequence"/>
</dbReference>
<dbReference type="AlphaFoldDB" id="A0A9D9DK70"/>
<feature type="domain" description="PASTA" evidence="2">
    <location>
        <begin position="53"/>
        <end position="120"/>
    </location>
</feature>
<dbReference type="EMBL" id="JADINB010000047">
    <property type="protein sequence ID" value="MBO8428711.1"/>
    <property type="molecule type" value="Genomic_DNA"/>
</dbReference>
<dbReference type="SMART" id="SM00740">
    <property type="entry name" value="PASTA"/>
    <property type="match status" value="2"/>
</dbReference>
<organism evidence="3 4">
    <name type="scientific">Candidatus Egerieousia excrementavium</name>
    <dbReference type="NCBI Taxonomy" id="2840778"/>
    <lineage>
        <taxon>Bacteria</taxon>
        <taxon>Pseudomonadati</taxon>
        <taxon>Bacteroidota</taxon>
        <taxon>Bacteroidia</taxon>
        <taxon>Bacteroidales</taxon>
        <taxon>Candidatus Egerieousia</taxon>
    </lineage>
</organism>
<proteinExistence type="predicted"/>
<evidence type="ECO:0000256" key="1">
    <source>
        <dbReference type="SAM" id="Phobius"/>
    </source>
</evidence>
<evidence type="ECO:0000313" key="3">
    <source>
        <dbReference type="EMBL" id="MBO8428711.1"/>
    </source>
</evidence>
<dbReference type="SUPFAM" id="SSF54184">
    <property type="entry name" value="Penicillin-binding protein 2x (pbp-2x), c-terminal domain"/>
    <property type="match status" value="1"/>
</dbReference>
<evidence type="ECO:0000313" key="4">
    <source>
        <dbReference type="Proteomes" id="UP000823635"/>
    </source>
</evidence>
<sequence>MADTKKTTKTTGKKAGKETISGKVLLKHLGLAIVCAFAALCIIMLLLKLITRHNRELEVPSFINMTMEEARKVAAANHMRIEITDSVYINRMEPGAIYRQNPKEGSMVKKNRRILLTINAKLAKTVQMPSLVGYSLRQAQSELTANQLRVGNLIYRQDLATNNVLEQHYNGSIIAPGKNIPVESQIDLVLGLNDQDTMTYIPQLRGTPYIRLKATLTENSLNLASALFDNTVQDYSDSLEAMVYRQIPEYSDSVKIKMGSAVTVYLTKDKSLLEIPEKSGKEL</sequence>
<feature type="transmembrane region" description="Helical" evidence="1">
    <location>
        <begin position="29"/>
        <end position="47"/>
    </location>
</feature>
<name>A0A9D9DK70_9BACT</name>
<keyword evidence="1" id="KW-0812">Transmembrane</keyword>
<reference evidence="3" key="2">
    <citation type="journal article" date="2021" name="PeerJ">
        <title>Extensive microbial diversity within the chicken gut microbiome revealed by metagenomics and culture.</title>
        <authorList>
            <person name="Gilroy R."/>
            <person name="Ravi A."/>
            <person name="Getino M."/>
            <person name="Pursley I."/>
            <person name="Horton D.L."/>
            <person name="Alikhan N.F."/>
            <person name="Baker D."/>
            <person name="Gharbi K."/>
            <person name="Hall N."/>
            <person name="Watson M."/>
            <person name="Adriaenssens E.M."/>
            <person name="Foster-Nyarko E."/>
            <person name="Jarju S."/>
            <person name="Secka A."/>
            <person name="Antonio M."/>
            <person name="Oren A."/>
            <person name="Chaudhuri R.R."/>
            <person name="La Ragione R."/>
            <person name="Hildebrand F."/>
            <person name="Pallen M.J."/>
        </authorList>
    </citation>
    <scope>NUCLEOTIDE SEQUENCE</scope>
    <source>
        <strain evidence="3">15467</strain>
    </source>
</reference>
<comment type="caution">
    <text evidence="3">The sequence shown here is derived from an EMBL/GenBank/DDBJ whole genome shotgun (WGS) entry which is preliminary data.</text>
</comment>